<evidence type="ECO:0000256" key="5">
    <source>
        <dbReference type="ARBA" id="ARBA00022989"/>
    </source>
</evidence>
<evidence type="ECO:0000256" key="9">
    <source>
        <dbReference type="SAM" id="MobiDB-lite"/>
    </source>
</evidence>
<feature type="compositionally biased region" description="Low complexity" evidence="9">
    <location>
        <begin position="391"/>
        <end position="428"/>
    </location>
</feature>
<dbReference type="CDD" id="cd06225">
    <property type="entry name" value="HAMP"/>
    <property type="match status" value="1"/>
</dbReference>
<dbReference type="EMBL" id="QPIZ01000001">
    <property type="protein sequence ID" value="RCW39363.1"/>
    <property type="molecule type" value="Genomic_DNA"/>
</dbReference>
<dbReference type="Proteomes" id="UP000252733">
    <property type="component" value="Unassembled WGS sequence"/>
</dbReference>
<dbReference type="AlphaFoldDB" id="A0A2T0XQM2"/>
<evidence type="ECO:0000256" key="4">
    <source>
        <dbReference type="ARBA" id="ARBA00022692"/>
    </source>
</evidence>
<dbReference type="InterPro" id="IPR033479">
    <property type="entry name" value="dCache_1"/>
</dbReference>
<organism evidence="13 14">
    <name type="scientific">Marinilabilia salmonicolor</name>
    <dbReference type="NCBI Taxonomy" id="989"/>
    <lineage>
        <taxon>Bacteria</taxon>
        <taxon>Pseudomonadati</taxon>
        <taxon>Bacteroidota</taxon>
        <taxon>Bacteroidia</taxon>
        <taxon>Marinilabiliales</taxon>
        <taxon>Marinilabiliaceae</taxon>
        <taxon>Marinilabilia</taxon>
    </lineage>
</organism>
<accession>A0A2T0XQM2</accession>
<dbReference type="GO" id="GO:0007165">
    <property type="term" value="P:signal transduction"/>
    <property type="evidence" value="ECO:0007669"/>
    <property type="project" value="UniProtKB-KW"/>
</dbReference>
<dbReference type="Gene3D" id="3.30.450.20">
    <property type="entry name" value="PAS domain"/>
    <property type="match status" value="1"/>
</dbReference>
<feature type="transmembrane region" description="Helical" evidence="10">
    <location>
        <begin position="302"/>
        <end position="321"/>
    </location>
</feature>
<dbReference type="Gene3D" id="1.10.287.950">
    <property type="entry name" value="Methyl-accepting chemotaxis protein"/>
    <property type="match status" value="1"/>
</dbReference>
<dbReference type="RefSeq" id="WP_181256337.1">
    <property type="nucleotide sequence ID" value="NZ_PVTS01000003.1"/>
</dbReference>
<evidence type="ECO:0000313" key="13">
    <source>
        <dbReference type="EMBL" id="RCW39363.1"/>
    </source>
</evidence>
<dbReference type="Pfam" id="PF00015">
    <property type="entry name" value="MCPsignal"/>
    <property type="match status" value="1"/>
</dbReference>
<feature type="region of interest" description="Disordered" evidence="9">
    <location>
        <begin position="391"/>
        <end position="434"/>
    </location>
</feature>
<feature type="domain" description="HAMP" evidence="12">
    <location>
        <begin position="321"/>
        <end position="376"/>
    </location>
</feature>
<evidence type="ECO:0000313" key="14">
    <source>
        <dbReference type="Proteomes" id="UP000252733"/>
    </source>
</evidence>
<dbReference type="PANTHER" id="PTHR43531">
    <property type="entry name" value="PROTEIN ICFG"/>
    <property type="match status" value="1"/>
</dbReference>
<dbReference type="InterPro" id="IPR004090">
    <property type="entry name" value="Chemotax_Me-accpt_rcpt"/>
</dbReference>
<keyword evidence="4 10" id="KW-0812">Transmembrane</keyword>
<comment type="similarity">
    <text evidence="7">Belongs to the methyl-accepting chemotaxis (MCP) protein family.</text>
</comment>
<dbReference type="GO" id="GO:0006935">
    <property type="term" value="P:chemotaxis"/>
    <property type="evidence" value="ECO:0007669"/>
    <property type="project" value="UniProtKB-KW"/>
</dbReference>
<feature type="domain" description="Methyl-accepting transducer" evidence="11">
    <location>
        <begin position="381"/>
        <end position="596"/>
    </location>
</feature>
<dbReference type="PROSITE" id="PS50885">
    <property type="entry name" value="HAMP"/>
    <property type="match status" value="1"/>
</dbReference>
<dbReference type="GO" id="GO:0005886">
    <property type="term" value="C:plasma membrane"/>
    <property type="evidence" value="ECO:0007669"/>
    <property type="project" value="UniProtKB-SubCell"/>
</dbReference>
<proteinExistence type="inferred from homology"/>
<dbReference type="STRING" id="1168289.GCA_000259075_00175"/>
<name>A0A2T0XQM2_9BACT</name>
<keyword evidence="2" id="KW-1003">Cell membrane</keyword>
<dbReference type="SMART" id="SM00283">
    <property type="entry name" value="MA"/>
    <property type="match status" value="1"/>
</dbReference>
<reference evidence="13 14" key="1">
    <citation type="submission" date="2018-07" db="EMBL/GenBank/DDBJ databases">
        <title>Freshwater and sediment microbial communities from various areas in North America, analyzing microbe dynamics in response to fracking.</title>
        <authorList>
            <person name="Lamendella R."/>
        </authorList>
    </citation>
    <scope>NUCLEOTIDE SEQUENCE [LARGE SCALE GENOMIC DNA]</scope>
    <source>
        <strain evidence="13 14">160A</strain>
    </source>
</reference>
<dbReference type="Pfam" id="PF02743">
    <property type="entry name" value="dCache_1"/>
    <property type="match status" value="1"/>
</dbReference>
<keyword evidence="8" id="KW-0807">Transducer</keyword>
<keyword evidence="6 10" id="KW-0472">Membrane</keyword>
<protein>
    <submittedName>
        <fullName evidence="13">Methyl-accepting chemotaxis protein</fullName>
    </submittedName>
</protein>
<gene>
    <name evidence="13" type="ORF">DFO77_101133</name>
</gene>
<evidence type="ECO:0000256" key="6">
    <source>
        <dbReference type="ARBA" id="ARBA00023136"/>
    </source>
</evidence>
<dbReference type="InterPro" id="IPR003660">
    <property type="entry name" value="HAMP_dom"/>
</dbReference>
<dbReference type="InterPro" id="IPR051310">
    <property type="entry name" value="MCP_chemotaxis"/>
</dbReference>
<dbReference type="SUPFAM" id="SSF58104">
    <property type="entry name" value="Methyl-accepting chemotaxis protein (MCP) signaling domain"/>
    <property type="match status" value="1"/>
</dbReference>
<comment type="caution">
    <text evidence="13">The sequence shown here is derived from an EMBL/GenBank/DDBJ whole genome shotgun (WGS) entry which is preliminary data.</text>
</comment>
<dbReference type="Pfam" id="PF00672">
    <property type="entry name" value="HAMP"/>
    <property type="match status" value="1"/>
</dbReference>
<evidence type="ECO:0000256" key="2">
    <source>
        <dbReference type="ARBA" id="ARBA00022475"/>
    </source>
</evidence>
<dbReference type="PRINTS" id="PR00260">
    <property type="entry name" value="CHEMTRNSDUCR"/>
</dbReference>
<evidence type="ECO:0000256" key="8">
    <source>
        <dbReference type="PROSITE-ProRule" id="PRU00284"/>
    </source>
</evidence>
<keyword evidence="3" id="KW-0145">Chemotaxis</keyword>
<dbReference type="PROSITE" id="PS50111">
    <property type="entry name" value="CHEMOTAXIS_TRANSDUC_2"/>
    <property type="match status" value="1"/>
</dbReference>
<evidence type="ECO:0000256" key="7">
    <source>
        <dbReference type="ARBA" id="ARBA00029447"/>
    </source>
</evidence>
<feature type="transmembrane region" description="Helical" evidence="10">
    <location>
        <begin position="20"/>
        <end position="41"/>
    </location>
</feature>
<dbReference type="GO" id="GO:0004888">
    <property type="term" value="F:transmembrane signaling receptor activity"/>
    <property type="evidence" value="ECO:0007669"/>
    <property type="project" value="InterPro"/>
</dbReference>
<evidence type="ECO:0000256" key="1">
    <source>
        <dbReference type="ARBA" id="ARBA00004651"/>
    </source>
</evidence>
<evidence type="ECO:0000259" key="11">
    <source>
        <dbReference type="PROSITE" id="PS50111"/>
    </source>
</evidence>
<evidence type="ECO:0000259" key="12">
    <source>
        <dbReference type="PROSITE" id="PS50885"/>
    </source>
</evidence>
<sequence>MGLNFTSLNRFKRLRDQLLVSFGILIAAIIIIQSVISYSTVKSTLLEDVREKQLTAFVQAAQSDLKTQLEKGMETSMALADDPLLIRWFQSSEADTTLGQLALSKIDMFAEKMGYPSAFAVNKFTGNYYTENFKLIDTVDPNDEDDSWFFQSLQSGQKSALSYDYNAELNQTLFFYNVLMGNPENPVGVAGVGVDPTAIVNVFNSKKITENSLMWMVDPNGKILISGDEEEINSNISTILTPELTNQLTGKEESVLSTGHEFNGESYEMVSMPVGNTGLTTILVAPTTELLAIIQPIKTTSIILSIIFLAITIFVVLWLAGNITAPLVEISSLARQFADGNLTGTIRSSFAARKDELGQLANAFGAMKDEISKMIHQAMNAAETVHVGSEEMNNSAASLSESATEQASSTEELSASMQQMSSNISQNADNARQTERLVSEAAGDAQNGEKILREAVTAIENIYESVVLIEDVARQTNILSLNAAIEAARAGEQGRGFAVVAAEVRKLAERSRINASKINQLSTNSVDNARSAMQIFVDLLPKINKSNELVLEIASASKEQDAGATQINNALMELDKVSQMNAQTSENINGMAHEFSEEIESLRKAISYFSIDQ</sequence>
<comment type="subcellular location">
    <subcellularLocation>
        <location evidence="1">Cell membrane</location>
        <topology evidence="1">Multi-pass membrane protein</topology>
    </subcellularLocation>
</comment>
<evidence type="ECO:0000256" key="10">
    <source>
        <dbReference type="SAM" id="Phobius"/>
    </source>
</evidence>
<dbReference type="SMART" id="SM00304">
    <property type="entry name" value="HAMP"/>
    <property type="match status" value="1"/>
</dbReference>
<dbReference type="PANTHER" id="PTHR43531:SF11">
    <property type="entry name" value="METHYL-ACCEPTING CHEMOTAXIS PROTEIN 3"/>
    <property type="match status" value="1"/>
</dbReference>
<keyword evidence="14" id="KW-1185">Reference proteome</keyword>
<evidence type="ECO:0000256" key="3">
    <source>
        <dbReference type="ARBA" id="ARBA00022500"/>
    </source>
</evidence>
<keyword evidence="5 10" id="KW-1133">Transmembrane helix</keyword>
<dbReference type="InterPro" id="IPR004089">
    <property type="entry name" value="MCPsignal_dom"/>
</dbReference>